<evidence type="ECO:0000313" key="2">
    <source>
        <dbReference type="EMBL" id="EWY89515.1"/>
    </source>
</evidence>
<sequence>MDAGTKEKKTRRIILYLGECASKNGRGSCCISYHLNAAGEVSSRFCERKQTVQTMAQRLSFAQLEQAALHIIRLIADIPGLDNTKLAVIGDLAVAKYLSRQNRIASIDLVISKSSSPGRVKKEIVGHPITPLVEKSGTVLYRHTSGWEIEVKLIPDWLSPYLPDSAKRVRDVTNEATLPYTSLEDLIIFKMDACGLHENDNSKRRDACDAAALLELASEHGALRLDEDKTERAEEALGDMVEFSDEKDKGWWQRCLGMVNDKPRTPQEILSDIAERPQTASSRSSIHSSISRASSYASTTSTHSSTSSISSTATCDDKCPKSPAEKNGRPRKMSVTKKTSRHKRHTSIGASTSVSALDAHMHRLELDRPASPGIALTNRL</sequence>
<dbReference type="AlphaFoldDB" id="W9I8A6"/>
<protein>
    <submittedName>
        <fullName evidence="2">Uncharacterized protein</fullName>
    </submittedName>
</protein>
<accession>W9I8A6</accession>
<feature type="non-terminal residue" evidence="2">
    <location>
        <position position="1"/>
    </location>
</feature>
<feature type="region of interest" description="Disordered" evidence="1">
    <location>
        <begin position="295"/>
        <end position="355"/>
    </location>
</feature>
<feature type="compositionally biased region" description="Basic and acidic residues" evidence="1">
    <location>
        <begin position="315"/>
        <end position="328"/>
    </location>
</feature>
<evidence type="ECO:0000256" key="1">
    <source>
        <dbReference type="SAM" id="MobiDB-lite"/>
    </source>
</evidence>
<organism evidence="2 3">
    <name type="scientific">Fusarium oxysporum NRRL 32931</name>
    <dbReference type="NCBI Taxonomy" id="660029"/>
    <lineage>
        <taxon>Eukaryota</taxon>
        <taxon>Fungi</taxon>
        <taxon>Dikarya</taxon>
        <taxon>Ascomycota</taxon>
        <taxon>Pezizomycotina</taxon>
        <taxon>Sordariomycetes</taxon>
        <taxon>Hypocreomycetidae</taxon>
        <taxon>Hypocreales</taxon>
        <taxon>Nectriaceae</taxon>
        <taxon>Fusarium</taxon>
        <taxon>Fusarium oxysporum species complex</taxon>
    </lineage>
</organism>
<gene>
    <name evidence="2" type="ORF">FOYG_10340</name>
</gene>
<dbReference type="OrthoDB" id="5421247at2759"/>
<evidence type="ECO:0000313" key="3">
    <source>
        <dbReference type="Proteomes" id="UP000030753"/>
    </source>
</evidence>
<feature type="compositionally biased region" description="Basic residues" evidence="1">
    <location>
        <begin position="329"/>
        <end position="346"/>
    </location>
</feature>
<reference evidence="2 3" key="1">
    <citation type="submission" date="2011-06" db="EMBL/GenBank/DDBJ databases">
        <title>The Genome Sequence of Fusarium oxysporum FOSC 3-a.</title>
        <authorList>
            <consortium name="The Broad Institute Genome Sequencing Platform"/>
            <person name="Ma L.-J."/>
            <person name="Gale L.R."/>
            <person name="Schwartz D.C."/>
            <person name="Zhou S."/>
            <person name="Corby-Kistler H."/>
            <person name="Young S.K."/>
            <person name="Zeng Q."/>
            <person name="Gargeya S."/>
            <person name="Fitzgerald M."/>
            <person name="Haas B."/>
            <person name="Abouelleil A."/>
            <person name="Alvarado L."/>
            <person name="Arachchi H.M."/>
            <person name="Berlin A."/>
            <person name="Brown A."/>
            <person name="Chapman S.B."/>
            <person name="Chen Z."/>
            <person name="Dunbar C."/>
            <person name="Freedman E."/>
            <person name="Gearin G."/>
            <person name="Gellesch M."/>
            <person name="Goldberg J."/>
            <person name="Griggs A."/>
            <person name="Gujja S."/>
            <person name="Heiman D."/>
            <person name="Howarth C."/>
            <person name="Larson L."/>
            <person name="Lui A."/>
            <person name="MacDonald P.J.P."/>
            <person name="Mehta T."/>
            <person name="Montmayeur A."/>
            <person name="Murphy C."/>
            <person name="Neiman D."/>
            <person name="Pearson M."/>
            <person name="Priest M."/>
            <person name="Roberts A."/>
            <person name="Saif S."/>
            <person name="Shea T."/>
            <person name="Shenoy N."/>
            <person name="Sisk P."/>
            <person name="Stolte C."/>
            <person name="Sykes S."/>
            <person name="Wortman J."/>
            <person name="Nusbaum C."/>
            <person name="Birren B."/>
        </authorList>
    </citation>
    <scope>NUCLEOTIDE SEQUENCE [LARGE SCALE GENOMIC DNA]</scope>
    <source>
        <strain evidence="3">FOSC 3-a</strain>
    </source>
</reference>
<dbReference type="EMBL" id="JH717844">
    <property type="protein sequence ID" value="EWY89515.1"/>
    <property type="molecule type" value="Genomic_DNA"/>
</dbReference>
<dbReference type="Proteomes" id="UP000030753">
    <property type="component" value="Unassembled WGS sequence"/>
</dbReference>
<proteinExistence type="predicted"/>
<feature type="compositionally biased region" description="Low complexity" evidence="1">
    <location>
        <begin position="295"/>
        <end position="314"/>
    </location>
</feature>
<name>W9I8A6_FUSOX</name>
<dbReference type="HOGENOM" id="CLU_727695_0_0_1"/>